<keyword evidence="2" id="KW-1133">Transmembrane helix</keyword>
<sequence>MNTYIAQRPSTNLYSQAAVPPEPSSATDALVKTHSIDAVIDRVHLVASNINELTHVASDNIKKVGDQAAATITSFNNHFSNVGTEFNKIIVLSREKSSSIPLVLLYIGLICGTIAIFLAVLQFAAMGFHKLFQTYKYKSAVQSEETNTAAVDGEKTSKPQQDPTNLRVEEM</sequence>
<keyword evidence="2" id="KW-0472">Membrane</keyword>
<feature type="region of interest" description="Disordered" evidence="1">
    <location>
        <begin position="147"/>
        <end position="171"/>
    </location>
</feature>
<dbReference type="WBParaSite" id="jg10225">
    <property type="protein sequence ID" value="jg10225"/>
    <property type="gene ID" value="jg10225"/>
</dbReference>
<feature type="transmembrane region" description="Helical" evidence="2">
    <location>
        <begin position="103"/>
        <end position="128"/>
    </location>
</feature>
<dbReference type="AlphaFoldDB" id="A0A915CLG4"/>
<evidence type="ECO:0000313" key="3">
    <source>
        <dbReference type="Proteomes" id="UP000887574"/>
    </source>
</evidence>
<evidence type="ECO:0000313" key="4">
    <source>
        <dbReference type="WBParaSite" id="jg10225"/>
    </source>
</evidence>
<accession>A0A915CLG4</accession>
<name>A0A915CLG4_9BILA</name>
<reference evidence="4" key="1">
    <citation type="submission" date="2022-11" db="UniProtKB">
        <authorList>
            <consortium name="WormBaseParasite"/>
        </authorList>
    </citation>
    <scope>IDENTIFICATION</scope>
</reference>
<protein>
    <submittedName>
        <fullName evidence="4">Uncharacterized protein</fullName>
    </submittedName>
</protein>
<keyword evidence="3" id="KW-1185">Reference proteome</keyword>
<keyword evidence="2" id="KW-0812">Transmembrane</keyword>
<evidence type="ECO:0000256" key="1">
    <source>
        <dbReference type="SAM" id="MobiDB-lite"/>
    </source>
</evidence>
<evidence type="ECO:0000256" key="2">
    <source>
        <dbReference type="SAM" id="Phobius"/>
    </source>
</evidence>
<dbReference type="Proteomes" id="UP000887574">
    <property type="component" value="Unplaced"/>
</dbReference>
<proteinExistence type="predicted"/>
<organism evidence="3 4">
    <name type="scientific">Ditylenchus dipsaci</name>
    <dbReference type="NCBI Taxonomy" id="166011"/>
    <lineage>
        <taxon>Eukaryota</taxon>
        <taxon>Metazoa</taxon>
        <taxon>Ecdysozoa</taxon>
        <taxon>Nematoda</taxon>
        <taxon>Chromadorea</taxon>
        <taxon>Rhabditida</taxon>
        <taxon>Tylenchina</taxon>
        <taxon>Tylenchomorpha</taxon>
        <taxon>Sphaerularioidea</taxon>
        <taxon>Anguinidae</taxon>
        <taxon>Anguininae</taxon>
        <taxon>Ditylenchus</taxon>
    </lineage>
</organism>